<keyword evidence="2" id="KW-1185">Reference proteome</keyword>
<dbReference type="InParanoid" id="H1Z1L0"/>
<dbReference type="RefSeq" id="WP_004076175.1">
    <property type="nucleotide sequence ID" value="NZ_CM001436.1"/>
</dbReference>
<evidence type="ECO:0000313" key="1">
    <source>
        <dbReference type="EMBL" id="EHQ34536.1"/>
    </source>
</evidence>
<name>H1Z1L0_9EURY</name>
<evidence type="ECO:0000313" key="2">
    <source>
        <dbReference type="Proteomes" id="UP000005741"/>
    </source>
</evidence>
<dbReference type="Proteomes" id="UP000005741">
    <property type="component" value="Chromosome"/>
</dbReference>
<reference evidence="1 2" key="1">
    <citation type="submission" date="2011-10" db="EMBL/GenBank/DDBJ databases">
        <title>The Improved High-Quality Draft genome of Methanoplanus limicola DSM 2279.</title>
        <authorList>
            <consortium name="US DOE Joint Genome Institute (JGI-PGF)"/>
            <person name="Lucas S."/>
            <person name="Copeland A."/>
            <person name="Lapidus A."/>
            <person name="Glavina del Rio T."/>
            <person name="Dalin E."/>
            <person name="Tice H."/>
            <person name="Bruce D."/>
            <person name="Goodwin L."/>
            <person name="Pitluck S."/>
            <person name="Peters L."/>
            <person name="Mikhailova N."/>
            <person name="Lu M."/>
            <person name="Kyrpides N."/>
            <person name="Mavromatis K."/>
            <person name="Ivanova N."/>
            <person name="Markowitz V."/>
            <person name="Cheng J.-F."/>
            <person name="Hugenholtz P."/>
            <person name="Woyke T."/>
            <person name="Wu D."/>
            <person name="Wirth R."/>
            <person name="Brambilla E.-M."/>
            <person name="Klenk H.-P."/>
            <person name="Eisen J.A."/>
        </authorList>
    </citation>
    <scope>NUCLEOTIDE SEQUENCE [LARGE SCALE GENOMIC DNA]</scope>
    <source>
        <strain evidence="1 2">DSM 2279</strain>
    </source>
</reference>
<organism evidence="1 2">
    <name type="scientific">Methanoplanus limicola DSM 2279</name>
    <dbReference type="NCBI Taxonomy" id="937775"/>
    <lineage>
        <taxon>Archaea</taxon>
        <taxon>Methanobacteriati</taxon>
        <taxon>Methanobacteriota</taxon>
        <taxon>Stenosarchaea group</taxon>
        <taxon>Methanomicrobia</taxon>
        <taxon>Methanomicrobiales</taxon>
        <taxon>Methanomicrobiaceae</taxon>
        <taxon>Methanoplanus</taxon>
    </lineage>
</organism>
<dbReference type="AlphaFoldDB" id="H1Z1L0"/>
<proteinExistence type="predicted"/>
<dbReference type="OrthoDB" id="105956at2157"/>
<sequence length="239" mass="27582">MEINEHQRKKIVELIMSKVDLRENYKDYSWNKDSWKNGYPNICRLELMVSNLAKERLLDKECLIEIAQWGGLPKISNIRCDDYIRISLYDKETPSKAFIDEPDNAVSILQSQIKGFGPTYLTKLLRFAVPKEFGALDTRIVRVFGIGDNNVSEIQLLNLRATNYNGRWAILKTQPGWPSEYGNWIAILKGIADELNRREVVCPHPEKMVYYGLRNNGEWTVSDVEMGLFAYASKKIMGI</sequence>
<protein>
    <submittedName>
        <fullName evidence="1">Uncharacterized protein</fullName>
    </submittedName>
</protein>
<gene>
    <name evidence="1" type="ORF">Metlim_0396</name>
</gene>
<accession>H1Z1L0</accession>
<dbReference type="EMBL" id="CM001436">
    <property type="protein sequence ID" value="EHQ34536.1"/>
    <property type="molecule type" value="Genomic_DNA"/>
</dbReference>
<dbReference type="HOGENOM" id="CLU_1140561_0_0_2"/>
<dbReference type="STRING" id="937775.Metlim_0396"/>